<sequence>FEEDMVKICLKILDVSNQHLRDPAGDAAARRDPAYVGRVLAAMVNHMDDFGVVEGRWGRNFLGGFMPTHWNGSHAILRRWYDSGCQPVKYGQCWVFAGVLCSVLRLLGIPSRVITNFKSAHDTNGNLSIDSYFSEEGFRELESRDSIWNFHVWVEGWMKRPDLGADGKYDGWQVLDPTPQETSDGVYCCGPAPVAAVLNGDTHLEYDVPFVKMYSDASLIGQNISTKSVGSNKRLNVTAAYKHTEGTENERAVFKYALEKLESEPVAKKPQLVLLFEEVSKPVNGEDVRLKLVVSGDNIHPRLLSIQISVQAMTYNGSPAGNIQSERVEETLHPGKDVSIPITVLYSAYQDHMVRGGSMNVFAVVTDQQNPDSVYLADDVVVLKNPPISVKVLGSVRLHSEVMAEVVFMNPVNETLQDCSLTLSGSGLLTDEEIIKLQNLPASSRFIIRFSFVPYKSGERSLLVDFDSSSFRDIKASCTVTVEP</sequence>
<gene>
    <name evidence="3" type="ORF">MMEN_LOCUS15882</name>
</gene>
<reference evidence="3" key="1">
    <citation type="submission" date="2021-05" db="EMBL/GenBank/DDBJ databases">
        <authorList>
            <person name="Tigano A."/>
        </authorList>
    </citation>
    <scope>NUCLEOTIDE SEQUENCE</scope>
</reference>
<evidence type="ECO:0000256" key="1">
    <source>
        <dbReference type="ARBA" id="ARBA00005968"/>
    </source>
</evidence>
<dbReference type="InterPro" id="IPR036238">
    <property type="entry name" value="Transglutaminase_C_sf"/>
</dbReference>
<dbReference type="InterPro" id="IPR002931">
    <property type="entry name" value="Transglutaminase-like"/>
</dbReference>
<dbReference type="SUPFAM" id="SSF54001">
    <property type="entry name" value="Cysteine proteinases"/>
    <property type="match status" value="1"/>
</dbReference>
<dbReference type="InterPro" id="IPR036985">
    <property type="entry name" value="Transglutaminase-like_sf"/>
</dbReference>
<dbReference type="PANTHER" id="PTHR11590:SF6">
    <property type="entry name" value="PROTEIN-GLUTAMINE GAMMA-GLUTAMYLTRANSFERASE 2"/>
    <property type="match status" value="1"/>
</dbReference>
<dbReference type="Pfam" id="PF00927">
    <property type="entry name" value="Transglut_C"/>
    <property type="match status" value="2"/>
</dbReference>
<accession>A0A8S4BN31</accession>
<dbReference type="InterPro" id="IPR050779">
    <property type="entry name" value="Transglutaminase"/>
</dbReference>
<proteinExistence type="inferred from homology"/>
<dbReference type="PANTHER" id="PTHR11590">
    <property type="entry name" value="PROTEIN-GLUTAMINE GAMMA-GLUTAMYLTRANSFERASE"/>
    <property type="match status" value="1"/>
</dbReference>
<dbReference type="Pfam" id="PF01841">
    <property type="entry name" value="Transglut_core"/>
    <property type="match status" value="1"/>
</dbReference>
<dbReference type="FunFam" id="2.60.40.10:FF:000090">
    <property type="entry name" value="Protein-glutamine gamma-glutamyltransferase 2"/>
    <property type="match status" value="1"/>
</dbReference>
<evidence type="ECO:0000259" key="2">
    <source>
        <dbReference type="SMART" id="SM00460"/>
    </source>
</evidence>
<dbReference type="InterPro" id="IPR008958">
    <property type="entry name" value="Transglutaminase_C"/>
</dbReference>
<evidence type="ECO:0000313" key="3">
    <source>
        <dbReference type="EMBL" id="CAG5977443.1"/>
    </source>
</evidence>
<feature type="domain" description="Transglutaminase-like" evidence="2">
    <location>
        <begin position="85"/>
        <end position="179"/>
    </location>
</feature>
<dbReference type="InterPro" id="IPR038765">
    <property type="entry name" value="Papain-like_cys_pep_sf"/>
</dbReference>
<feature type="non-terminal residue" evidence="3">
    <location>
        <position position="484"/>
    </location>
</feature>
<dbReference type="GO" id="GO:0003810">
    <property type="term" value="F:protein-glutamine gamma-glutamyltransferase activity"/>
    <property type="evidence" value="ECO:0007669"/>
    <property type="project" value="InterPro"/>
</dbReference>
<comment type="caution">
    <text evidence="3">The sequence shown here is derived from an EMBL/GenBank/DDBJ whole genome shotgun (WGS) entry which is preliminary data.</text>
</comment>
<dbReference type="InterPro" id="IPR013783">
    <property type="entry name" value="Ig-like_fold"/>
</dbReference>
<dbReference type="OrthoDB" id="437511at2759"/>
<protein>
    <submittedName>
        <fullName evidence="3">(Atlantic silverside) hypothetical protein</fullName>
    </submittedName>
</protein>
<dbReference type="AlphaFoldDB" id="A0A8S4BN31"/>
<dbReference type="Gene3D" id="3.90.260.10">
    <property type="entry name" value="Transglutaminase-like"/>
    <property type="match status" value="1"/>
</dbReference>
<dbReference type="SMART" id="SM00460">
    <property type="entry name" value="TGc"/>
    <property type="match status" value="1"/>
</dbReference>
<evidence type="ECO:0000313" key="4">
    <source>
        <dbReference type="Proteomes" id="UP000677803"/>
    </source>
</evidence>
<dbReference type="EMBL" id="CAJRST010033334">
    <property type="protein sequence ID" value="CAG5977443.1"/>
    <property type="molecule type" value="Genomic_DNA"/>
</dbReference>
<organism evidence="3 4">
    <name type="scientific">Menidia menidia</name>
    <name type="common">Atlantic silverside</name>
    <dbReference type="NCBI Taxonomy" id="238744"/>
    <lineage>
        <taxon>Eukaryota</taxon>
        <taxon>Metazoa</taxon>
        <taxon>Chordata</taxon>
        <taxon>Craniata</taxon>
        <taxon>Vertebrata</taxon>
        <taxon>Euteleostomi</taxon>
        <taxon>Actinopterygii</taxon>
        <taxon>Neopterygii</taxon>
        <taxon>Teleostei</taxon>
        <taxon>Neoteleostei</taxon>
        <taxon>Acanthomorphata</taxon>
        <taxon>Ovalentaria</taxon>
        <taxon>Atherinomorphae</taxon>
        <taxon>Atheriniformes</taxon>
        <taxon>Atherinopsidae</taxon>
        <taxon>Menidiinae</taxon>
        <taxon>Menidia</taxon>
    </lineage>
</organism>
<name>A0A8S4BN31_9TELE</name>
<keyword evidence="4" id="KW-1185">Reference proteome</keyword>
<comment type="similarity">
    <text evidence="1">Belongs to the transglutaminase superfamily. Transglutaminase family.</text>
</comment>
<dbReference type="Proteomes" id="UP000677803">
    <property type="component" value="Unassembled WGS sequence"/>
</dbReference>
<dbReference type="SUPFAM" id="SSF49309">
    <property type="entry name" value="Transglutaminase, two C-terminal domains"/>
    <property type="match status" value="2"/>
</dbReference>
<dbReference type="Gene3D" id="2.60.40.10">
    <property type="entry name" value="Immunoglobulins"/>
    <property type="match status" value="2"/>
</dbReference>
<dbReference type="GO" id="GO:0005739">
    <property type="term" value="C:mitochondrion"/>
    <property type="evidence" value="ECO:0007669"/>
    <property type="project" value="TreeGrafter"/>
</dbReference>